<evidence type="ECO:0000256" key="1">
    <source>
        <dbReference type="SAM" id="SignalP"/>
    </source>
</evidence>
<dbReference type="InterPro" id="IPR041624">
    <property type="entry name" value="RGI_lyase"/>
</dbReference>
<dbReference type="InterPro" id="IPR013783">
    <property type="entry name" value="Ig-like_fold"/>
</dbReference>
<dbReference type="AlphaFoldDB" id="A0A2H5XF44"/>
<name>A0A2H5XF44_9BACT</name>
<feature type="signal peptide" evidence="1">
    <location>
        <begin position="1"/>
        <end position="25"/>
    </location>
</feature>
<dbReference type="InterPro" id="IPR049366">
    <property type="entry name" value="RGL11_C"/>
</dbReference>
<reference evidence="5" key="1">
    <citation type="submission" date="2017-09" db="EMBL/GenBank/DDBJ databases">
        <title>Metaegenomics of thermophilic ammonia-oxidizing enrichment culture.</title>
        <authorList>
            <person name="Kato S."/>
            <person name="Suzuki K."/>
        </authorList>
    </citation>
    <scope>NUCLEOTIDE SEQUENCE [LARGE SCALE GENOMIC DNA]</scope>
</reference>
<dbReference type="GO" id="GO:0102210">
    <property type="term" value="F:rhamnogalacturonan endolyase activity"/>
    <property type="evidence" value="ECO:0007669"/>
    <property type="project" value="UniProtKB-EC"/>
</dbReference>
<dbReference type="Pfam" id="PF21348">
    <property type="entry name" value="RGL11_C"/>
    <property type="match status" value="1"/>
</dbReference>
<dbReference type="InterPro" id="IPR034641">
    <property type="entry name" value="RGL11"/>
</dbReference>
<proteinExistence type="predicted"/>
<evidence type="ECO:0000313" key="5">
    <source>
        <dbReference type="Proteomes" id="UP000236173"/>
    </source>
</evidence>
<gene>
    <name evidence="4" type="primary">yesW</name>
    <name evidence="4" type="ORF">HRbin17_02337</name>
</gene>
<dbReference type="InterPro" id="IPR028994">
    <property type="entry name" value="Integrin_alpha_N"/>
</dbReference>
<protein>
    <submittedName>
        <fullName evidence="4">Rhamnogalacturonan endolyase YesW</fullName>
        <ecNumber evidence="4">4.2.2.23</ecNumber>
    </submittedName>
</protein>
<feature type="chain" id="PRO_5014126186" evidence="1">
    <location>
        <begin position="26"/>
        <end position="644"/>
    </location>
</feature>
<dbReference type="Proteomes" id="UP000236173">
    <property type="component" value="Unassembled WGS sequence"/>
</dbReference>
<dbReference type="CDD" id="cd10318">
    <property type="entry name" value="RGL11"/>
    <property type="match status" value="1"/>
</dbReference>
<dbReference type="Pfam" id="PF18370">
    <property type="entry name" value="RGI_lyase"/>
    <property type="match status" value="1"/>
</dbReference>
<dbReference type="PANTHER" id="PTHR43118">
    <property type="entry name" value="RHAMNOGALACTURONAN LYASE (EUROFUNG)"/>
    <property type="match status" value="1"/>
</dbReference>
<keyword evidence="4" id="KW-0456">Lyase</keyword>
<evidence type="ECO:0000259" key="3">
    <source>
        <dbReference type="Pfam" id="PF21348"/>
    </source>
</evidence>
<evidence type="ECO:0000259" key="2">
    <source>
        <dbReference type="Pfam" id="PF18370"/>
    </source>
</evidence>
<sequence length="644" mass="71543">MTTPKSFFYQTALALAGATTLLATALQKAESGHALTTTPPAQPLRQMERLGRGIVAVRIGDDRAFVAWRLLATDPEGIAFNLYRRVGHRAPVRVNTTPITQSTCFVDNGVDFRHPVAYFVRPVVNGKEVAASASFHLPANVPVRPYITVPMRQVPGDTAWVYAPNDASVGDLDGDGEYELVVKREWDAYDPAQNGICRGTTKLEAYKLDGTFLWRIDLGPNIRSGAHYTPFLVYDFDGDGKAEVVARTAELTVDGTGNVIGDVDGDGRTNYVNPQTGRILEGPEFLSVFDGRTGREIARTRYIPRGKVSEWGDNYGNRCDRFLMAIAYLDGVHPSIVMCRGYYAKTVLEAWDFHDGKLVHRWTFDTTANGGRFRTYEGQGNHNLFVGDVDGDGKDEIIYGACAVDDNGSGLYSTGWGHGDAMHLSDIDPDRAGLEVFQCHERPHPYGVTLRDAATGKLLWGFPAPRDVGRALAADIDPRFRGYECWAAGGGLWGKVWNCKGERIADAQLPVNMAVWWDDDLLRELLDDTVIAKWDWQAGKLVRLFDARKWGCVSNNGTKANPCLVADILGDWREEVLWRTADNRALRLFVSTVPTPYRLYTLMHDPVYRLSVAHQNVGYNMPTQTGFYLGDGMTHLPKPRILCR</sequence>
<organism evidence="4 5">
    <name type="scientific">Candidatus Fervidibacter japonicus</name>
    <dbReference type="NCBI Taxonomy" id="2035412"/>
    <lineage>
        <taxon>Bacteria</taxon>
        <taxon>Candidatus Fervidibacterota</taxon>
        <taxon>Candidatus Fervidibacter</taxon>
    </lineage>
</organism>
<feature type="domain" description="Rhamnogalacturonan lyase family 11 C-terminal" evidence="3">
    <location>
        <begin position="156"/>
        <end position="639"/>
    </location>
</feature>
<keyword evidence="1" id="KW-0732">Signal</keyword>
<dbReference type="EMBL" id="BEHT01000038">
    <property type="protein sequence ID" value="GBC99806.1"/>
    <property type="molecule type" value="Genomic_DNA"/>
</dbReference>
<dbReference type="SUPFAM" id="SSF69318">
    <property type="entry name" value="Integrin alpha N-terminal domain"/>
    <property type="match status" value="1"/>
</dbReference>
<feature type="domain" description="Rhamnogalacturonan I lyase beta-sheet" evidence="2">
    <location>
        <begin position="45"/>
        <end position="135"/>
    </location>
</feature>
<comment type="caution">
    <text evidence="4">The sequence shown here is derived from an EMBL/GenBank/DDBJ whole genome shotgun (WGS) entry which is preliminary data.</text>
</comment>
<dbReference type="PANTHER" id="PTHR43118:SF1">
    <property type="entry name" value="RHAMNOGALACTURONAN LYASE (EUROFUNG)"/>
    <property type="match status" value="1"/>
</dbReference>
<dbReference type="Gene3D" id="2.60.40.10">
    <property type="entry name" value="Immunoglobulins"/>
    <property type="match status" value="1"/>
</dbReference>
<dbReference type="EC" id="4.2.2.23" evidence="4"/>
<evidence type="ECO:0000313" key="4">
    <source>
        <dbReference type="EMBL" id="GBC99806.1"/>
    </source>
</evidence>
<accession>A0A2H5XF44</accession>